<keyword evidence="3" id="KW-1185">Reference proteome</keyword>
<proteinExistence type="predicted"/>
<reference evidence="2 3" key="1">
    <citation type="submission" date="2022-10" db="EMBL/GenBank/DDBJ databases">
        <title>The complete genomes of actinobacterial strains from the NBC collection.</title>
        <authorList>
            <person name="Joergensen T.S."/>
            <person name="Alvarez Arevalo M."/>
            <person name="Sterndorff E.B."/>
            <person name="Faurdal D."/>
            <person name="Vuksanovic O."/>
            <person name="Mourched A.-S."/>
            <person name="Charusanti P."/>
            <person name="Shaw S."/>
            <person name="Blin K."/>
            <person name="Weber T."/>
        </authorList>
    </citation>
    <scope>NUCLEOTIDE SEQUENCE [LARGE SCALE GENOMIC DNA]</scope>
    <source>
        <strain evidence="2 3">NBC_00206</strain>
    </source>
</reference>
<dbReference type="EMBL" id="CP108125">
    <property type="protein sequence ID" value="WTO85179.1"/>
    <property type="molecule type" value="Genomic_DNA"/>
</dbReference>
<feature type="region of interest" description="Disordered" evidence="1">
    <location>
        <begin position="89"/>
        <end position="108"/>
    </location>
</feature>
<evidence type="ECO:0000313" key="2">
    <source>
        <dbReference type="EMBL" id="WTO85179.1"/>
    </source>
</evidence>
<protein>
    <submittedName>
        <fullName evidence="2">Uncharacterized protein</fullName>
    </submittedName>
</protein>
<evidence type="ECO:0000313" key="3">
    <source>
        <dbReference type="Proteomes" id="UP001622690"/>
    </source>
</evidence>
<sequence>MTDRRGVIAKRAEDLLPDVPYVRGWMHARRAAGALAEQLTALGLDSDFPGLTADVNVRGDGLVRLGTIRPEAAALVAELVATGLAEKARAEARPQAPTDAACKEPSTV</sequence>
<accession>A0ABZ1IYT2</accession>
<dbReference type="RefSeq" id="WP_406258754.1">
    <property type="nucleotide sequence ID" value="NZ_CP108125.1"/>
</dbReference>
<gene>
    <name evidence="2" type="ORF">OHU27_23245</name>
</gene>
<evidence type="ECO:0000256" key="1">
    <source>
        <dbReference type="SAM" id="MobiDB-lite"/>
    </source>
</evidence>
<dbReference type="Proteomes" id="UP001622690">
    <property type="component" value="Chromosome"/>
</dbReference>
<organism evidence="2 3">
    <name type="scientific">Streptomyces nigra</name>
    <dbReference type="NCBI Taxonomy" id="1827580"/>
    <lineage>
        <taxon>Bacteria</taxon>
        <taxon>Bacillati</taxon>
        <taxon>Actinomycetota</taxon>
        <taxon>Actinomycetes</taxon>
        <taxon>Kitasatosporales</taxon>
        <taxon>Streptomycetaceae</taxon>
        <taxon>Streptomyces</taxon>
    </lineage>
</organism>
<name>A0ABZ1IYT2_9ACTN</name>